<name>A0A2T4JE96_FUSBL</name>
<comment type="caution">
    <text evidence="6">The sequence shown here is derived from an EMBL/GenBank/DDBJ whole genome shotgun (WGS) entry which is preliminary data.</text>
</comment>
<dbReference type="CDD" id="cd06427">
    <property type="entry name" value="CESA_like_2"/>
    <property type="match status" value="1"/>
</dbReference>
<feature type="transmembrane region" description="Helical" evidence="4">
    <location>
        <begin position="476"/>
        <end position="497"/>
    </location>
</feature>
<sequence>MQQAPPSAENKAAALPLRLVRRGLLAPADLATGADVRVAEDRLLDAAARHFGTTRVNPCAPLPDPALIDRLGVQLCLRHGLLPWRRAGAATVVVTSRPDTFTRLRPLLERRLGPVLMALAPVAQIEAALHARRGARLAQIAETRVDAAESCRTWGSGLAMPWLAAGLGLILAVLWAAPLMLLQGLLAVAVGALILSTALKLAAAVAALRAPPPEPAAATLLRLPTVSIIVALYREADIAPRLVRRLSRLEYPRDRLDVLLAVEADDTLTRDALAAADLPPWMRVIVMPDGQVRTKPRALNIALDHCRGSLIGIYDAEDAPDPDQIRKVVERFHSRGPEVACLQGMLDYYNPRTNWMSRCFTIEYAGWFRLMLPGIARMGLVVPLGGTTLFFRRQVLEDLGGWDAHNVTEDADLGIRLARHGYRTEVIETVTGEEANCRVLPWVRQRSRWIKGYMVTWAVHMRAPRLLWRQIGPRRFFGFQVMFLGSILQSLLAPLLWSFWIMALGLPHPLAAALSPATLGALVTLFLLAEAVNISLGIIALRRSGHRVSPLWAFTLQAYFPLAAFAAYKGLWETLRRPFYWDKTHHGLYDSGADPAE</sequence>
<protein>
    <submittedName>
        <fullName evidence="6">Glycosyl transferase</fullName>
    </submittedName>
</protein>
<evidence type="ECO:0000256" key="3">
    <source>
        <dbReference type="ARBA" id="ARBA00022679"/>
    </source>
</evidence>
<dbReference type="RefSeq" id="WP_107672171.1">
    <property type="nucleotide sequence ID" value="NZ_PZKE01000002.1"/>
</dbReference>
<feature type="transmembrane region" description="Helical" evidence="4">
    <location>
        <begin position="517"/>
        <end position="539"/>
    </location>
</feature>
<keyword evidence="4" id="KW-1133">Transmembrane helix</keyword>
<dbReference type="SUPFAM" id="SSF53448">
    <property type="entry name" value="Nucleotide-diphospho-sugar transferases"/>
    <property type="match status" value="1"/>
</dbReference>
<gene>
    <name evidence="6" type="ORF">C5F44_02970</name>
</gene>
<evidence type="ECO:0000313" key="6">
    <source>
        <dbReference type="EMBL" id="PTE16163.1"/>
    </source>
</evidence>
<dbReference type="InterPro" id="IPR037257">
    <property type="entry name" value="T2SS_E_N_sf"/>
</dbReference>
<dbReference type="InterPro" id="IPR007831">
    <property type="entry name" value="T2SS_GspE_N"/>
</dbReference>
<dbReference type="GO" id="GO:0016757">
    <property type="term" value="F:glycosyltransferase activity"/>
    <property type="evidence" value="ECO:0007669"/>
    <property type="project" value="UniProtKB-KW"/>
</dbReference>
<feature type="transmembrane region" description="Helical" evidence="4">
    <location>
        <begin position="551"/>
        <end position="571"/>
    </location>
</feature>
<keyword evidence="7" id="KW-1185">Reference proteome</keyword>
<evidence type="ECO:0000256" key="2">
    <source>
        <dbReference type="ARBA" id="ARBA00022676"/>
    </source>
</evidence>
<keyword evidence="2" id="KW-0328">Glycosyltransferase</keyword>
<reference evidence="6 7" key="1">
    <citation type="submission" date="2018-03" db="EMBL/GenBank/DDBJ databases">
        <title>Rhodobacter blasticus.</title>
        <authorList>
            <person name="Meyer T.E."/>
            <person name="Miller S."/>
            <person name="Lodha T."/>
            <person name="Gandham S."/>
            <person name="Chintalapati S."/>
            <person name="Chintalapati V.R."/>
        </authorList>
    </citation>
    <scope>NUCLEOTIDE SEQUENCE [LARGE SCALE GENOMIC DNA]</scope>
    <source>
        <strain evidence="6 7">DSM 2131</strain>
    </source>
</reference>
<accession>A0A2T4JE96</accession>
<dbReference type="PANTHER" id="PTHR43630:SF1">
    <property type="entry name" value="POLY-BETA-1,6-N-ACETYL-D-GLUCOSAMINE SYNTHASE"/>
    <property type="match status" value="1"/>
</dbReference>
<evidence type="ECO:0000256" key="4">
    <source>
        <dbReference type="SAM" id="Phobius"/>
    </source>
</evidence>
<dbReference type="Pfam" id="PF13641">
    <property type="entry name" value="Glyco_tranf_2_3"/>
    <property type="match status" value="1"/>
</dbReference>
<keyword evidence="3 6" id="KW-0808">Transferase</keyword>
<dbReference type="InterPro" id="IPR029044">
    <property type="entry name" value="Nucleotide-diphossugar_trans"/>
</dbReference>
<keyword evidence="4" id="KW-0472">Membrane</keyword>
<organism evidence="6 7">
    <name type="scientific">Fuscovulum blasticum DSM 2131</name>
    <dbReference type="NCBI Taxonomy" id="1188250"/>
    <lineage>
        <taxon>Bacteria</taxon>
        <taxon>Pseudomonadati</taxon>
        <taxon>Pseudomonadota</taxon>
        <taxon>Alphaproteobacteria</taxon>
        <taxon>Rhodobacterales</taxon>
        <taxon>Paracoccaceae</taxon>
        <taxon>Pseudogemmobacter</taxon>
    </lineage>
</organism>
<proteinExistence type="inferred from homology"/>
<dbReference type="Pfam" id="PF05157">
    <property type="entry name" value="MshEN"/>
    <property type="match status" value="1"/>
</dbReference>
<feature type="domain" description="Type II secretion system protein GspE N-terminal" evidence="5">
    <location>
        <begin position="54"/>
        <end position="136"/>
    </location>
</feature>
<dbReference type="Gene3D" id="3.90.550.10">
    <property type="entry name" value="Spore Coat Polysaccharide Biosynthesis Protein SpsA, Chain A"/>
    <property type="match status" value="1"/>
</dbReference>
<dbReference type="EMBL" id="PZKE01000002">
    <property type="protein sequence ID" value="PTE16163.1"/>
    <property type="molecule type" value="Genomic_DNA"/>
</dbReference>
<keyword evidence="4" id="KW-0812">Transmembrane</keyword>
<evidence type="ECO:0000256" key="1">
    <source>
        <dbReference type="ARBA" id="ARBA00006739"/>
    </source>
</evidence>
<evidence type="ECO:0000259" key="5">
    <source>
        <dbReference type="Pfam" id="PF05157"/>
    </source>
</evidence>
<dbReference type="SUPFAM" id="SSF160246">
    <property type="entry name" value="EspE N-terminal domain-like"/>
    <property type="match status" value="1"/>
</dbReference>
<dbReference type="AlphaFoldDB" id="A0A2T4JE96"/>
<dbReference type="Proteomes" id="UP000241362">
    <property type="component" value="Unassembled WGS sequence"/>
</dbReference>
<feature type="transmembrane region" description="Helical" evidence="4">
    <location>
        <begin position="159"/>
        <end position="177"/>
    </location>
</feature>
<dbReference type="PANTHER" id="PTHR43630">
    <property type="entry name" value="POLY-BETA-1,6-N-ACETYL-D-GLUCOSAMINE SYNTHASE"/>
    <property type="match status" value="1"/>
</dbReference>
<comment type="similarity">
    <text evidence="1">Belongs to the glycosyltransferase 2 family.</text>
</comment>
<feature type="transmembrane region" description="Helical" evidence="4">
    <location>
        <begin position="184"/>
        <end position="210"/>
    </location>
</feature>
<evidence type="ECO:0000313" key="7">
    <source>
        <dbReference type="Proteomes" id="UP000241362"/>
    </source>
</evidence>